<dbReference type="InterPro" id="IPR056693">
    <property type="entry name" value="DUF7791"/>
</dbReference>
<evidence type="ECO:0000256" key="1">
    <source>
        <dbReference type="ARBA" id="ARBA00022737"/>
    </source>
</evidence>
<comment type="caution">
    <text evidence="6">The sequence shown here is derived from an EMBL/GenBank/DDBJ whole genome shotgun (WGS) entry which is preliminary data.</text>
</comment>
<dbReference type="InterPro" id="IPR056884">
    <property type="entry name" value="NPHP3-like_N"/>
</dbReference>
<feature type="signal peptide" evidence="3">
    <location>
        <begin position="1"/>
        <end position="17"/>
    </location>
</feature>
<dbReference type="Gene3D" id="3.40.50.300">
    <property type="entry name" value="P-loop containing nucleotide triphosphate hydrolases"/>
    <property type="match status" value="1"/>
</dbReference>
<evidence type="ECO:0008006" key="8">
    <source>
        <dbReference type="Google" id="ProtNLM"/>
    </source>
</evidence>
<evidence type="ECO:0000313" key="6">
    <source>
        <dbReference type="EMBL" id="KAH6651707.1"/>
    </source>
</evidence>
<feature type="region of interest" description="Disordered" evidence="2">
    <location>
        <begin position="188"/>
        <end position="219"/>
    </location>
</feature>
<dbReference type="AlphaFoldDB" id="A0A9P8ZW37"/>
<dbReference type="RefSeq" id="XP_045955985.1">
    <property type="nucleotide sequence ID" value="XM_046107639.1"/>
</dbReference>
<dbReference type="SUPFAM" id="SSF52540">
    <property type="entry name" value="P-loop containing nucleoside triphosphate hydrolases"/>
    <property type="match status" value="1"/>
</dbReference>
<gene>
    <name evidence="6" type="ORF">BKA67DRAFT_660497</name>
</gene>
<dbReference type="OrthoDB" id="443402at2759"/>
<sequence>MIRMALDVACLIEFTLSLVAGPSHVAKQLTLVESQRPLVAASVTEHLQAILGPLSSTIDDSSVDGSVYEDSLKSLARRCLVEASLLLDLLPTITNPDPAASWQVFQLGWAELSQTEVVAACKARLLECATDLCNLLIEVFNNESFSLNKNLETLHKESERIYSSRATEILKTKKGIISALKSFPQNQAKAKSSRKAPKPLAPAPLSSDSTEDVERPVRTYNKRTKARRSILRTTGSSSAKPTEERLINVIETVKNGLTSLCHLLQVVPYENCLLRYLSFDSVDSREDSIQNAESGTFGWILNDSPVSEPNLDIARKSYIKWLESGSGVFHISGKAGAGKSTLMKFLRHHYRTKESLERWAGQEKLIISSFYFWNSGGSMQMSLEGLYRSILLETCRQSPELISSLFPQQWTECSSNDIEDSTDDPFWNTETIRDAFTQLMTQDIAHNYSMCFFIDGLDEYTVEEVDYWSLARNINSWSKKPSIKFCVSARPYTEFLETFDPDLRFHLHELTMTDISTFAEESFEKTEGLDFESSVMNSLVGGIAMKSEGVFVWVRIAVRSLISLSNHGMSTHDLIRTLESYPAEIDDLYECILSPLTDEEKDRSNTMMVFAAQNPYAQALNALCMSWIDDLTGDEQFPRINHPYTSVQVSRRHETIRADIEWLTKGLLEMHTDRRERKDGDQFYRQRIQFSHRTARDFLRSPARLEALKRSFDFTKLNDMFAGLRLAEIVLAGKYRVNQGADPRRRRLYFNYVRSLFHLRTDDGLRYQLPLKYMCTLSEDLQSTHAEKFLSPYAISSYHAISGSGAIDEDPEKAASFLHFAVAHGQFLYAVHVLQNTKRQTSEHNELHMLLSAAFGHKRLGTDDFAALVSLAPSPLDRIGIRPSLGADPFANANNTKLVSMLMIFASTLVFRCLGSTPPKSMRRGKVFELRDLFVMLGHITGTLGRAQSNEPTAIVEEAPQYICILENTKSRTGKLSSTDIIFTTLSELARRYQHDVAEDLLLRLERITPRVSGIIQPDGSAMSTKLPPWCNSDMAVTGTSISGTLVRGDELDDCYCTSVLSQTEKMVAADGLFFRLY</sequence>
<name>A0A9P8ZW37_9PEZI</name>
<evidence type="ECO:0000313" key="7">
    <source>
        <dbReference type="Proteomes" id="UP000758603"/>
    </source>
</evidence>
<accession>A0A9P8ZW37</accession>
<dbReference type="InterPro" id="IPR027417">
    <property type="entry name" value="P-loop_NTPase"/>
</dbReference>
<dbReference type="EMBL" id="JAGPXC010000006">
    <property type="protein sequence ID" value="KAH6651707.1"/>
    <property type="molecule type" value="Genomic_DNA"/>
</dbReference>
<organism evidence="6 7">
    <name type="scientific">Truncatella angustata</name>
    <dbReference type="NCBI Taxonomy" id="152316"/>
    <lineage>
        <taxon>Eukaryota</taxon>
        <taxon>Fungi</taxon>
        <taxon>Dikarya</taxon>
        <taxon>Ascomycota</taxon>
        <taxon>Pezizomycotina</taxon>
        <taxon>Sordariomycetes</taxon>
        <taxon>Xylariomycetidae</taxon>
        <taxon>Amphisphaeriales</taxon>
        <taxon>Sporocadaceae</taxon>
        <taxon>Truncatella</taxon>
    </lineage>
</organism>
<feature type="chain" id="PRO_5040501379" description="NACHT domain-containing protein" evidence="3">
    <location>
        <begin position="18"/>
        <end position="1078"/>
    </location>
</feature>
<feature type="domain" description="Nephrocystin 3-like N-terminal" evidence="4">
    <location>
        <begin position="315"/>
        <end position="490"/>
    </location>
</feature>
<dbReference type="GeneID" id="70136530"/>
<evidence type="ECO:0000259" key="5">
    <source>
        <dbReference type="Pfam" id="PF25053"/>
    </source>
</evidence>
<protein>
    <recommendedName>
        <fullName evidence="8">NACHT domain-containing protein</fullName>
    </recommendedName>
</protein>
<evidence type="ECO:0000256" key="3">
    <source>
        <dbReference type="SAM" id="SignalP"/>
    </source>
</evidence>
<keyword evidence="7" id="KW-1185">Reference proteome</keyword>
<dbReference type="PANTHER" id="PTHR10039:SF5">
    <property type="entry name" value="NACHT DOMAIN-CONTAINING PROTEIN"/>
    <property type="match status" value="1"/>
</dbReference>
<keyword evidence="3" id="KW-0732">Signal</keyword>
<proteinExistence type="predicted"/>
<evidence type="ECO:0000256" key="2">
    <source>
        <dbReference type="SAM" id="MobiDB-lite"/>
    </source>
</evidence>
<dbReference type="Pfam" id="PF25053">
    <property type="entry name" value="DUF7791"/>
    <property type="match status" value="1"/>
</dbReference>
<feature type="domain" description="DUF7791" evidence="5">
    <location>
        <begin position="617"/>
        <end position="710"/>
    </location>
</feature>
<dbReference type="Proteomes" id="UP000758603">
    <property type="component" value="Unassembled WGS sequence"/>
</dbReference>
<dbReference type="Pfam" id="PF24883">
    <property type="entry name" value="NPHP3_N"/>
    <property type="match status" value="1"/>
</dbReference>
<keyword evidence="1" id="KW-0677">Repeat</keyword>
<reference evidence="6" key="1">
    <citation type="journal article" date="2021" name="Nat. Commun.">
        <title>Genetic determinants of endophytism in the Arabidopsis root mycobiome.</title>
        <authorList>
            <person name="Mesny F."/>
            <person name="Miyauchi S."/>
            <person name="Thiergart T."/>
            <person name="Pickel B."/>
            <person name="Atanasova L."/>
            <person name="Karlsson M."/>
            <person name="Huettel B."/>
            <person name="Barry K.W."/>
            <person name="Haridas S."/>
            <person name="Chen C."/>
            <person name="Bauer D."/>
            <person name="Andreopoulos W."/>
            <person name="Pangilinan J."/>
            <person name="LaButti K."/>
            <person name="Riley R."/>
            <person name="Lipzen A."/>
            <person name="Clum A."/>
            <person name="Drula E."/>
            <person name="Henrissat B."/>
            <person name="Kohler A."/>
            <person name="Grigoriev I.V."/>
            <person name="Martin F.M."/>
            <person name="Hacquard S."/>
        </authorList>
    </citation>
    <scope>NUCLEOTIDE SEQUENCE</scope>
    <source>
        <strain evidence="6">MPI-SDFR-AT-0073</strain>
    </source>
</reference>
<dbReference type="PANTHER" id="PTHR10039">
    <property type="entry name" value="AMELOGENIN"/>
    <property type="match status" value="1"/>
</dbReference>
<evidence type="ECO:0000259" key="4">
    <source>
        <dbReference type="Pfam" id="PF24883"/>
    </source>
</evidence>